<accession>A0ABQ5Q4N5</accession>
<evidence type="ECO:0008006" key="5">
    <source>
        <dbReference type="Google" id="ProtNLM"/>
    </source>
</evidence>
<dbReference type="EMBL" id="BSDD01000001">
    <property type="protein sequence ID" value="GLH69375.1"/>
    <property type="molecule type" value="Genomic_DNA"/>
</dbReference>
<comment type="caution">
    <text evidence="3">The sequence shown here is derived from an EMBL/GenBank/DDBJ whole genome shotgun (WGS) entry which is preliminary data.</text>
</comment>
<dbReference type="Proteomes" id="UP001165089">
    <property type="component" value="Unassembled WGS sequence"/>
</dbReference>
<evidence type="ECO:0000313" key="3">
    <source>
        <dbReference type="EMBL" id="GLH69375.1"/>
    </source>
</evidence>
<dbReference type="RefSeq" id="WP_285723372.1">
    <property type="nucleotide sequence ID" value="NZ_BSDD01000001.1"/>
</dbReference>
<evidence type="ECO:0000256" key="1">
    <source>
        <dbReference type="SAM" id="MobiDB-lite"/>
    </source>
</evidence>
<name>A0ABQ5Q4N5_9BACT</name>
<evidence type="ECO:0000313" key="4">
    <source>
        <dbReference type="Proteomes" id="UP001165089"/>
    </source>
</evidence>
<keyword evidence="2" id="KW-0472">Membrane</keyword>
<proteinExistence type="predicted"/>
<feature type="region of interest" description="Disordered" evidence="1">
    <location>
        <begin position="276"/>
        <end position="296"/>
    </location>
</feature>
<gene>
    <name evidence="3" type="ORF">GETHPA_09080</name>
</gene>
<reference evidence="3 4" key="1">
    <citation type="journal article" date="2023" name="Antonie Van Leeuwenhoek">
        <title>Mesoterricola silvestris gen. nov., sp. nov., Mesoterricola sediminis sp. nov., Geothrix oryzae sp. nov., Geothrix edaphica sp. nov., Geothrix rubra sp. nov., and Geothrix limicola sp. nov., six novel members of Acidobacteriota isolated from soils.</title>
        <authorList>
            <person name="Itoh H."/>
            <person name="Sugisawa Y."/>
            <person name="Mise K."/>
            <person name="Xu Z."/>
            <person name="Kuniyasu M."/>
            <person name="Ushijima N."/>
            <person name="Kawano K."/>
            <person name="Kobayashi E."/>
            <person name="Shiratori Y."/>
            <person name="Masuda Y."/>
            <person name="Senoo K."/>
        </authorList>
    </citation>
    <scope>NUCLEOTIDE SEQUENCE [LARGE SCALE GENOMIC DNA]</scope>
    <source>
        <strain evidence="3 4">Red803</strain>
    </source>
</reference>
<organism evidence="3 4">
    <name type="scientific">Geothrix rubra</name>
    <dbReference type="NCBI Taxonomy" id="2927977"/>
    <lineage>
        <taxon>Bacteria</taxon>
        <taxon>Pseudomonadati</taxon>
        <taxon>Acidobacteriota</taxon>
        <taxon>Holophagae</taxon>
        <taxon>Holophagales</taxon>
        <taxon>Holophagaceae</taxon>
        <taxon>Geothrix</taxon>
    </lineage>
</organism>
<feature type="transmembrane region" description="Helical" evidence="2">
    <location>
        <begin position="98"/>
        <end position="118"/>
    </location>
</feature>
<feature type="region of interest" description="Disordered" evidence="1">
    <location>
        <begin position="122"/>
        <end position="167"/>
    </location>
</feature>
<sequence length="296" mass="31299">MRDLYRALGLDGAGARVDRVISRLEEVGLSRDLVEDVRFVLLDPARKARYDELLRVGRGLAEVRAGLGLPPDPLLPGVKAPRRWPNRRPGMSPGQGDLLLRVGAIGAGGLVLLVALAWPQARPGGRRADRGTPLAAGPGPGTESRPRGGSSPIVAGEGPPSLPTPEHGALQIEPGVHPCVPWRIETDPGRDYFLSLVDARSQVAVLTLYLCGGVSYQGLAPEGSFRLVYASGSGWLGPRRGFALEAKSVNAPQIFRIQAGPDDTWTWSLCLHASGSEGSPVAPLDGPDDPPPSLRP</sequence>
<keyword evidence="2" id="KW-0812">Transmembrane</keyword>
<evidence type="ECO:0000256" key="2">
    <source>
        <dbReference type="SAM" id="Phobius"/>
    </source>
</evidence>
<protein>
    <recommendedName>
        <fullName evidence="5">J domain-containing protein</fullName>
    </recommendedName>
</protein>
<keyword evidence="4" id="KW-1185">Reference proteome</keyword>
<keyword evidence="2" id="KW-1133">Transmembrane helix</keyword>